<evidence type="ECO:0000313" key="3">
    <source>
        <dbReference type="Proteomes" id="UP000887568"/>
    </source>
</evidence>
<name>A0A913ZJ66_PATMI</name>
<dbReference type="OMA" id="IWSGFPC"/>
<dbReference type="OrthoDB" id="10309167at2759"/>
<feature type="transmembrane region" description="Helical" evidence="1">
    <location>
        <begin position="107"/>
        <end position="131"/>
    </location>
</feature>
<dbReference type="AlphaFoldDB" id="A0A913ZJ66"/>
<feature type="transmembrane region" description="Helical" evidence="1">
    <location>
        <begin position="46"/>
        <end position="70"/>
    </location>
</feature>
<evidence type="ECO:0000256" key="1">
    <source>
        <dbReference type="SAM" id="Phobius"/>
    </source>
</evidence>
<keyword evidence="1" id="KW-1133">Transmembrane helix</keyword>
<dbReference type="EnsemblMetazoa" id="XM_038195909.1">
    <property type="protein sequence ID" value="XP_038051837.1"/>
    <property type="gene ID" value="LOC119724725"/>
</dbReference>
<dbReference type="RefSeq" id="XP_038051837.1">
    <property type="nucleotide sequence ID" value="XM_038195909.1"/>
</dbReference>
<keyword evidence="3" id="KW-1185">Reference proteome</keyword>
<proteinExistence type="predicted"/>
<sequence>MPVIEFQRLPPESDEGEASNQGNFLTVAMYSTVPENPNYNARLAKYLGILQLSIALCSVIDGIVTVSISYCSVSNSATPIWSGFPCFFLAGLMALWSGDKKTRTIRVYMVCSFIAMLAALTMIGFMLVSAVHDYHRGFPFMYVRDEVASKLRACFGFDIFAIILGFVEVFAALTGILIGSDRNRQLSAANPLSCHVMGDVL</sequence>
<keyword evidence="1" id="KW-0812">Transmembrane</keyword>
<feature type="transmembrane region" description="Helical" evidence="1">
    <location>
        <begin position="159"/>
        <end position="178"/>
    </location>
</feature>
<dbReference type="GeneID" id="119724725"/>
<reference evidence="2" key="1">
    <citation type="submission" date="2022-11" db="UniProtKB">
        <authorList>
            <consortium name="EnsemblMetazoa"/>
        </authorList>
    </citation>
    <scope>IDENTIFICATION</scope>
</reference>
<organism evidence="2 3">
    <name type="scientific">Patiria miniata</name>
    <name type="common">Bat star</name>
    <name type="synonym">Asterina miniata</name>
    <dbReference type="NCBI Taxonomy" id="46514"/>
    <lineage>
        <taxon>Eukaryota</taxon>
        <taxon>Metazoa</taxon>
        <taxon>Echinodermata</taxon>
        <taxon>Eleutherozoa</taxon>
        <taxon>Asterozoa</taxon>
        <taxon>Asteroidea</taxon>
        <taxon>Valvatacea</taxon>
        <taxon>Valvatida</taxon>
        <taxon>Asterinidae</taxon>
        <taxon>Patiria</taxon>
    </lineage>
</organism>
<dbReference type="Proteomes" id="UP000887568">
    <property type="component" value="Unplaced"/>
</dbReference>
<feature type="transmembrane region" description="Helical" evidence="1">
    <location>
        <begin position="76"/>
        <end position="95"/>
    </location>
</feature>
<accession>A0A913ZJ66</accession>
<protein>
    <submittedName>
        <fullName evidence="2">Uncharacterized protein</fullName>
    </submittedName>
</protein>
<keyword evidence="1" id="KW-0472">Membrane</keyword>
<evidence type="ECO:0000313" key="2">
    <source>
        <dbReference type="EnsemblMetazoa" id="XP_038051837.1"/>
    </source>
</evidence>